<protein>
    <submittedName>
        <fullName evidence="1">Uncharacterized protein</fullName>
    </submittedName>
</protein>
<sequence>MADLSLTNGSNHVSMQCDANGNLSVESSPITNVGSPVGASDALTVQYVEGLLQGLSVIFSVYAASGCANVDLTQLVTVADDLTVMPGNRILVKDQSDPVQNGIYLVECAAPPSRLTDLAVGSSVAAKYVFVNNGVDNANTGWICSMISGQDVVGVKDIAFTQFSAAEEFNTRPGSAKNENTIQVLVDGSSIEIANKNPRVSSRIAGQGLTGGSGTPLSITSIDFLSSVGTLTFGMWNAGVIGTAWGGTGSSSFNVGRVIYSNGTLIVNNAISTSTLNIGNTYQSSTGSIQTKTSGPFSLDLFSKDNTGTCLNFYGGLGVASNFSSTFTTGTLWDH</sequence>
<dbReference type="OrthoDB" id="2183915at2759"/>
<proteinExistence type="predicted"/>
<gene>
    <name evidence="1" type="ORF">BDK51DRAFT_29888</name>
</gene>
<evidence type="ECO:0000313" key="1">
    <source>
        <dbReference type="EMBL" id="RKO88989.1"/>
    </source>
</evidence>
<keyword evidence="2" id="KW-1185">Reference proteome</keyword>
<accession>A0A4P9W8X4</accession>
<evidence type="ECO:0000313" key="2">
    <source>
        <dbReference type="Proteomes" id="UP000269721"/>
    </source>
</evidence>
<dbReference type="EMBL" id="KZ996359">
    <property type="protein sequence ID" value="RKO88989.1"/>
    <property type="molecule type" value="Genomic_DNA"/>
</dbReference>
<reference evidence="2" key="1">
    <citation type="journal article" date="2018" name="Nat. Microbiol.">
        <title>Leveraging single-cell genomics to expand the fungal tree of life.</title>
        <authorList>
            <person name="Ahrendt S.R."/>
            <person name="Quandt C.A."/>
            <person name="Ciobanu D."/>
            <person name="Clum A."/>
            <person name="Salamov A."/>
            <person name="Andreopoulos B."/>
            <person name="Cheng J.F."/>
            <person name="Woyke T."/>
            <person name="Pelin A."/>
            <person name="Henrissat B."/>
            <person name="Reynolds N.K."/>
            <person name="Benny G.L."/>
            <person name="Smith M.E."/>
            <person name="James T.Y."/>
            <person name="Grigoriev I.V."/>
        </authorList>
    </citation>
    <scope>NUCLEOTIDE SEQUENCE [LARGE SCALE GENOMIC DNA]</scope>
</reference>
<name>A0A4P9W8X4_9FUNG</name>
<organism evidence="1 2">
    <name type="scientific">Blyttiomyces helicus</name>
    <dbReference type="NCBI Taxonomy" id="388810"/>
    <lineage>
        <taxon>Eukaryota</taxon>
        <taxon>Fungi</taxon>
        <taxon>Fungi incertae sedis</taxon>
        <taxon>Chytridiomycota</taxon>
        <taxon>Chytridiomycota incertae sedis</taxon>
        <taxon>Chytridiomycetes</taxon>
        <taxon>Chytridiomycetes incertae sedis</taxon>
        <taxon>Blyttiomyces</taxon>
    </lineage>
</organism>
<dbReference type="Proteomes" id="UP000269721">
    <property type="component" value="Unassembled WGS sequence"/>
</dbReference>
<dbReference type="AlphaFoldDB" id="A0A4P9W8X4"/>